<gene>
    <name evidence="3" type="ORF">FHL15_007444</name>
</gene>
<dbReference type="EMBL" id="VFLP01000043">
    <property type="protein sequence ID" value="TRX91662.1"/>
    <property type="molecule type" value="Genomic_DNA"/>
</dbReference>
<dbReference type="AlphaFoldDB" id="A0A553HUP5"/>
<protein>
    <recommendedName>
        <fullName evidence="2">Fe2OG dioxygenase domain-containing protein</fullName>
    </recommendedName>
</protein>
<dbReference type="PANTHER" id="PTHR33099">
    <property type="entry name" value="FE2OG DIOXYGENASE DOMAIN-CONTAINING PROTEIN"/>
    <property type="match status" value="1"/>
</dbReference>
<dbReference type="OrthoDB" id="27483at2759"/>
<dbReference type="InterPro" id="IPR044862">
    <property type="entry name" value="Pro_4_hyd_alph_FE2OG_OXY"/>
</dbReference>
<evidence type="ECO:0000313" key="3">
    <source>
        <dbReference type="EMBL" id="TRX91662.1"/>
    </source>
</evidence>
<evidence type="ECO:0000259" key="2">
    <source>
        <dbReference type="PROSITE" id="PS51471"/>
    </source>
</evidence>
<feature type="region of interest" description="Disordered" evidence="1">
    <location>
        <begin position="867"/>
        <end position="891"/>
    </location>
</feature>
<keyword evidence="4" id="KW-1185">Reference proteome</keyword>
<dbReference type="PROSITE" id="PS51471">
    <property type="entry name" value="FE2OG_OXY"/>
    <property type="match status" value="1"/>
</dbReference>
<reference evidence="4" key="1">
    <citation type="submission" date="2019-06" db="EMBL/GenBank/DDBJ databases">
        <title>Draft genome sequence of the griseofulvin-producing fungus Xylaria cubensis strain G536.</title>
        <authorList>
            <person name="Mead M.E."/>
            <person name="Raja H.A."/>
            <person name="Steenwyk J.L."/>
            <person name="Knowles S.L."/>
            <person name="Oberlies N.H."/>
            <person name="Rokas A."/>
        </authorList>
    </citation>
    <scope>NUCLEOTIDE SEQUENCE [LARGE SCALE GENOMIC DNA]</scope>
    <source>
        <strain evidence="4">G536</strain>
    </source>
</reference>
<dbReference type="Proteomes" id="UP000319160">
    <property type="component" value="Unassembled WGS sequence"/>
</dbReference>
<organism evidence="3 4">
    <name type="scientific">Xylaria flabelliformis</name>
    <dbReference type="NCBI Taxonomy" id="2512241"/>
    <lineage>
        <taxon>Eukaryota</taxon>
        <taxon>Fungi</taxon>
        <taxon>Dikarya</taxon>
        <taxon>Ascomycota</taxon>
        <taxon>Pezizomycotina</taxon>
        <taxon>Sordariomycetes</taxon>
        <taxon>Xylariomycetidae</taxon>
        <taxon>Xylariales</taxon>
        <taxon>Xylariaceae</taxon>
        <taxon>Xylaria</taxon>
    </lineage>
</organism>
<feature type="domain" description="Fe2OG dioxygenase" evidence="2">
    <location>
        <begin position="133"/>
        <end position="230"/>
    </location>
</feature>
<comment type="caution">
    <text evidence="3">The sequence shown here is derived from an EMBL/GenBank/DDBJ whole genome shotgun (WGS) entry which is preliminary data.</text>
</comment>
<accession>A0A553HUP5</accession>
<name>A0A553HUP5_9PEZI</name>
<evidence type="ECO:0000313" key="4">
    <source>
        <dbReference type="Proteomes" id="UP000319160"/>
    </source>
</evidence>
<dbReference type="Gene3D" id="2.60.120.620">
    <property type="entry name" value="q2cbj1_9rhob like domain"/>
    <property type="match status" value="1"/>
</dbReference>
<proteinExistence type="predicted"/>
<dbReference type="InterPro" id="IPR005123">
    <property type="entry name" value="Oxoglu/Fe-dep_dioxygenase_dom"/>
</dbReference>
<dbReference type="PANTHER" id="PTHR33099:SF7">
    <property type="entry name" value="MYND-TYPE DOMAIN-CONTAINING PROTEIN"/>
    <property type="match status" value="1"/>
</dbReference>
<evidence type="ECO:0000256" key="1">
    <source>
        <dbReference type="SAM" id="MobiDB-lite"/>
    </source>
</evidence>
<sequence>MEYASDSESGSGSCSDEPSPPTCWDLLGNCLDRIQSMGDVAAMKRYQLAPNPVLQVGDEIIPLPLTNHGVELIKKLGRQAPFGKGSRTVVDLTVRRTWELSVDECDIRNPNWGSFLQTIVNDVCSGELGIEGRIAAHLYKVLLYEPGSFFTAHKDSQKEDGMIATLVICLPSEYEGGEVHLSHAGQHQTFDASESSLFDTTALAWYSDVTHEVKKVVSGHRLVLTYNIAHEAGSKYSAGAFDQQLDTVNSALTQCRLQDPHFVRKIYPLDHKYSRAGLSLRDLKGRDRAVCQSLYKLCSQNGFYLFLSHMTKAKIKYSDESEKEDKVAMSLDVIHEPNGDMLAQRIRFNKEQLIKNPYYGDRTEDSFEESEYLGNESESILYEYHDSAAIICPKNHLGTFLRSGCINMENVMLIAMRDIEENPNASGDYFAILESIAKYMPTRAEIPRNYTTMIEWAWKHDHQSLYTMSVLGSIPDRLEVGMKTVAKIINADISEANPQTVVQWDKYLGGVIDGISSLTDLAQCLTTLEDTVIDSLKPKFSRWKIATERRRFYAKTILDTSDEPFIISRLNNPEWLTNCLVPALITRGDKTLIRSVVKILLENGPKAIRTNPVDAASKIMQSACSRVALDPSSDFEGDRWTFFSSPAGCFLDILERTLLHGLKSIAANLLDATWTNINACHKDEDTTPLKSYYKRIIECFLHRLGQILQGYKVSHLDSTRQIFTLLTRRGLYADVPSYPKKLPGWSHKPRGCGCKDCDKLDDFLRAEDVSEFECKEPPYHIRNDRLPSSIFKLEFDPLSDTLKISKLQGKEFEDDISKYNWKVADLEERLKILRNEYMKELMGDAVYRELVMLEGVKGSKGAEKLTSADAKAQAQVPTPAPTRVLRPRRNY</sequence>
<dbReference type="Pfam" id="PF13640">
    <property type="entry name" value="2OG-FeII_Oxy_3"/>
    <property type="match status" value="1"/>
</dbReference>